<organism evidence="2 3">
    <name type="scientific">Winogradskyella aquimaris</name>
    <dbReference type="NCBI Taxonomy" id="864074"/>
    <lineage>
        <taxon>Bacteria</taxon>
        <taxon>Pseudomonadati</taxon>
        <taxon>Bacteroidota</taxon>
        <taxon>Flavobacteriia</taxon>
        <taxon>Flavobacteriales</taxon>
        <taxon>Flavobacteriaceae</taxon>
        <taxon>Winogradskyella</taxon>
    </lineage>
</organism>
<reference evidence="2 3" key="1">
    <citation type="submission" date="2023-11" db="EMBL/GenBank/DDBJ databases">
        <title>Winogradskyella pelagius sp. nov., isolated from coastal sediment.</title>
        <authorList>
            <person name="Li F."/>
        </authorList>
    </citation>
    <scope>NUCLEOTIDE SEQUENCE [LARGE SCALE GENOMIC DNA]</scope>
    <source>
        <strain evidence="2 3">KCTC 23502</strain>
    </source>
</reference>
<comment type="caution">
    <text evidence="2">The sequence shown here is derived from an EMBL/GenBank/DDBJ whole genome shotgun (WGS) entry which is preliminary data.</text>
</comment>
<feature type="domain" description="Glycosyl transferase family 1" evidence="1">
    <location>
        <begin position="188"/>
        <end position="345"/>
    </location>
</feature>
<dbReference type="Proteomes" id="UP001285855">
    <property type="component" value="Unassembled WGS sequence"/>
</dbReference>
<gene>
    <name evidence="2" type="ORF">SNF14_05035</name>
</gene>
<keyword evidence="2" id="KW-0808">Transferase</keyword>
<dbReference type="PANTHER" id="PTHR12526:SF630">
    <property type="entry name" value="GLYCOSYLTRANSFERASE"/>
    <property type="match status" value="1"/>
</dbReference>
<name>A0ABU5EL28_9FLAO</name>
<dbReference type="Gene3D" id="3.40.50.2000">
    <property type="entry name" value="Glycogen Phosphorylase B"/>
    <property type="match status" value="2"/>
</dbReference>
<dbReference type="GO" id="GO:0016757">
    <property type="term" value="F:glycosyltransferase activity"/>
    <property type="evidence" value="ECO:0007669"/>
    <property type="project" value="UniProtKB-KW"/>
</dbReference>
<keyword evidence="3" id="KW-1185">Reference proteome</keyword>
<dbReference type="SUPFAM" id="SSF53756">
    <property type="entry name" value="UDP-Glycosyltransferase/glycogen phosphorylase"/>
    <property type="match status" value="1"/>
</dbReference>
<sequence>MKLAYIANKINGTSGLQRMITLQINYFIVNYNYEIDLLLLEQDESEEKNFFELDKEVGLHYLKHYKNHFIRVYSKVKGLNRTLEIVKPDIVIVCESDIFSLYLPRFVSRKFKMVYQRHDTKQLNLKSINSSVKAIFLNKLKKLLLTNAGGGYDKFVLLSDAHRLDWKNLNSIEIISNPIIIDTKGVTAKLEQKQVLAVGRHDYVKGFDMLLYCWQKVTEKYPDWKLKIVGKRNSNIDLISLAKNLNIYDKVIFKGETKDISKVYLESSIYACSSRLEGFPLVIIEAMSFGLPVVSFDCKYGPREIVKDSVDGILVPQNNIGLLADSLCRLINNVEIRKQMGKKASENIKHYSVDKIMNQWKTLFEGLIQNSNAV</sequence>
<dbReference type="EC" id="2.4.-.-" evidence="2"/>
<evidence type="ECO:0000313" key="3">
    <source>
        <dbReference type="Proteomes" id="UP001285855"/>
    </source>
</evidence>
<evidence type="ECO:0000259" key="1">
    <source>
        <dbReference type="Pfam" id="PF00534"/>
    </source>
</evidence>
<dbReference type="InterPro" id="IPR001296">
    <property type="entry name" value="Glyco_trans_1"/>
</dbReference>
<dbReference type="RefSeq" id="WP_320555061.1">
    <property type="nucleotide sequence ID" value="NZ_JAXDAE010000003.1"/>
</dbReference>
<dbReference type="Pfam" id="PF00534">
    <property type="entry name" value="Glycos_transf_1"/>
    <property type="match status" value="1"/>
</dbReference>
<dbReference type="EMBL" id="JAXDAE010000003">
    <property type="protein sequence ID" value="MDY2586691.1"/>
    <property type="molecule type" value="Genomic_DNA"/>
</dbReference>
<evidence type="ECO:0000313" key="2">
    <source>
        <dbReference type="EMBL" id="MDY2586691.1"/>
    </source>
</evidence>
<proteinExistence type="predicted"/>
<accession>A0ABU5EL28</accession>
<dbReference type="PANTHER" id="PTHR12526">
    <property type="entry name" value="GLYCOSYLTRANSFERASE"/>
    <property type="match status" value="1"/>
</dbReference>
<protein>
    <submittedName>
        <fullName evidence="2">Glycosyltransferase</fullName>
        <ecNumber evidence="2">2.4.-.-</ecNumber>
    </submittedName>
</protein>
<keyword evidence="2" id="KW-0328">Glycosyltransferase</keyword>